<evidence type="ECO:0000313" key="5">
    <source>
        <dbReference type="EMBL" id="ABO97703.1"/>
    </source>
</evidence>
<keyword evidence="6" id="KW-1185">Reference proteome</keyword>
<dbReference type="KEGG" id="olu:OSTLU_33189"/>
<dbReference type="HOGENOM" id="CLU_2965113_0_0_1"/>
<comment type="subcellular location">
    <subcellularLocation>
        <location evidence="1">Membrane</location>
        <topology evidence="1">Single-pass membrane protein</topology>
    </subcellularLocation>
</comment>
<reference evidence="5 6" key="1">
    <citation type="journal article" date="2007" name="Proc. Natl. Acad. Sci. U.S.A.">
        <title>The tiny eukaryote Ostreococcus provides genomic insights into the paradox of plankton speciation.</title>
        <authorList>
            <person name="Palenik B."/>
            <person name="Grimwood J."/>
            <person name="Aerts A."/>
            <person name="Rouze P."/>
            <person name="Salamov A."/>
            <person name="Putnam N."/>
            <person name="Dupont C."/>
            <person name="Jorgensen R."/>
            <person name="Derelle E."/>
            <person name="Rombauts S."/>
            <person name="Zhou K."/>
            <person name="Otillar R."/>
            <person name="Merchant S.S."/>
            <person name="Podell S."/>
            <person name="Gaasterland T."/>
            <person name="Napoli C."/>
            <person name="Gendler K."/>
            <person name="Manuell A."/>
            <person name="Tai V."/>
            <person name="Vallon O."/>
            <person name="Piganeau G."/>
            <person name="Jancek S."/>
            <person name="Heijde M."/>
            <person name="Jabbari K."/>
            <person name="Bowler C."/>
            <person name="Lohr M."/>
            <person name="Robbens S."/>
            <person name="Werner G."/>
            <person name="Dubchak I."/>
            <person name="Pazour G.J."/>
            <person name="Ren Q."/>
            <person name="Paulsen I."/>
            <person name="Delwiche C."/>
            <person name="Schmutz J."/>
            <person name="Rokhsar D."/>
            <person name="Van de Peer Y."/>
            <person name="Moreau H."/>
            <person name="Grigoriev I.V."/>
        </authorList>
    </citation>
    <scope>NUCLEOTIDE SEQUENCE [LARGE SCALE GENOMIC DNA]</scope>
    <source>
        <strain evidence="5 6">CCE9901</strain>
    </source>
</reference>
<evidence type="ECO:0000256" key="4">
    <source>
        <dbReference type="ARBA" id="ARBA00023136"/>
    </source>
</evidence>
<dbReference type="GO" id="GO:0016020">
    <property type="term" value="C:membrane"/>
    <property type="evidence" value="ECO:0007669"/>
    <property type="project" value="UniProtKB-SubCell"/>
</dbReference>
<dbReference type="Pfam" id="PF14880">
    <property type="entry name" value="COX14"/>
    <property type="match status" value="1"/>
</dbReference>
<dbReference type="GeneID" id="5003192"/>
<evidence type="ECO:0000256" key="3">
    <source>
        <dbReference type="ARBA" id="ARBA00022989"/>
    </source>
</evidence>
<evidence type="ECO:0000313" key="6">
    <source>
        <dbReference type="Proteomes" id="UP000001568"/>
    </source>
</evidence>
<keyword evidence="4" id="KW-0472">Membrane</keyword>
<evidence type="ECO:0000256" key="1">
    <source>
        <dbReference type="ARBA" id="ARBA00004167"/>
    </source>
</evidence>
<proteinExistence type="predicted"/>
<accession>A4S1R0</accession>
<sequence length="59" mass="6106">MSARTSVVDVAFRATTFGLFATTCVAGAWFTATAAKGFLHYSAASEAVKRETSDGKGGK</sequence>
<dbReference type="EMBL" id="CP000588">
    <property type="protein sequence ID" value="ABO97703.1"/>
    <property type="molecule type" value="Genomic_DNA"/>
</dbReference>
<evidence type="ECO:0000256" key="2">
    <source>
        <dbReference type="ARBA" id="ARBA00022692"/>
    </source>
</evidence>
<keyword evidence="3" id="KW-1133">Transmembrane helix</keyword>
<dbReference type="InterPro" id="IPR029208">
    <property type="entry name" value="COX14"/>
</dbReference>
<dbReference type="AlphaFoldDB" id="A4S1R0"/>
<organism evidence="5 6">
    <name type="scientific">Ostreococcus lucimarinus (strain CCE9901)</name>
    <dbReference type="NCBI Taxonomy" id="436017"/>
    <lineage>
        <taxon>Eukaryota</taxon>
        <taxon>Viridiplantae</taxon>
        <taxon>Chlorophyta</taxon>
        <taxon>Mamiellophyceae</taxon>
        <taxon>Mamiellales</taxon>
        <taxon>Bathycoccaceae</taxon>
        <taxon>Ostreococcus</taxon>
    </lineage>
</organism>
<dbReference type="OrthoDB" id="10405107at2759"/>
<gene>
    <name evidence="5" type="ORF">OSTLU_33189</name>
</gene>
<name>A4S1R0_OSTLU</name>
<dbReference type="Proteomes" id="UP000001568">
    <property type="component" value="Chromosome 8"/>
</dbReference>
<protein>
    <submittedName>
        <fullName evidence="5">Uncharacterized protein</fullName>
    </submittedName>
</protein>
<dbReference type="RefSeq" id="XP_001419410.1">
    <property type="nucleotide sequence ID" value="XM_001419373.1"/>
</dbReference>
<dbReference type="Gramene" id="ABO97703">
    <property type="protein sequence ID" value="ABO97703"/>
    <property type="gene ID" value="OSTLU_33189"/>
</dbReference>
<keyword evidence="2" id="KW-0812">Transmembrane</keyword>
<dbReference type="OMA" id="GLFATTC"/>